<dbReference type="PANTHER" id="PTHR36512">
    <property type="entry name" value="D-AMINOPEPTIDASE"/>
    <property type="match status" value="1"/>
</dbReference>
<dbReference type="Proteomes" id="UP001526430">
    <property type="component" value="Unassembled WGS sequence"/>
</dbReference>
<reference evidence="2 3" key="1">
    <citation type="submission" date="2022-10" db="EMBL/GenBank/DDBJ databases">
        <title>Roseococcus glaciei nov., sp. nov., isolated from glacier.</title>
        <authorList>
            <person name="Liu Q."/>
            <person name="Xin Y.-H."/>
        </authorList>
    </citation>
    <scope>NUCLEOTIDE SEQUENCE [LARGE SCALE GENOMIC DNA]</scope>
    <source>
        <strain evidence="2 3">MDT2-1-1</strain>
    </source>
</reference>
<dbReference type="RefSeq" id="WP_301589511.1">
    <property type="nucleotide sequence ID" value="NZ_JAPFQI010000004.1"/>
</dbReference>
<organism evidence="2 3">
    <name type="scientific">Sabulicella glaciei</name>
    <dbReference type="NCBI Taxonomy" id="2984948"/>
    <lineage>
        <taxon>Bacteria</taxon>
        <taxon>Pseudomonadati</taxon>
        <taxon>Pseudomonadota</taxon>
        <taxon>Alphaproteobacteria</taxon>
        <taxon>Acetobacterales</taxon>
        <taxon>Acetobacteraceae</taxon>
        <taxon>Sabulicella</taxon>
    </lineage>
</organism>
<evidence type="ECO:0000313" key="2">
    <source>
        <dbReference type="EMBL" id="MCW8085598.1"/>
    </source>
</evidence>
<keyword evidence="3" id="KW-1185">Reference proteome</keyword>
<dbReference type="SUPFAM" id="SSF56266">
    <property type="entry name" value="DmpA/ArgJ-like"/>
    <property type="match status" value="1"/>
</dbReference>
<proteinExistence type="inferred from homology"/>
<dbReference type="CDD" id="cd02252">
    <property type="entry name" value="nylC_like"/>
    <property type="match status" value="1"/>
</dbReference>
<dbReference type="InterPro" id="IPR016117">
    <property type="entry name" value="ArgJ-like_dom_sf"/>
</dbReference>
<accession>A0ABT3NUM7</accession>
<dbReference type="EMBL" id="JAPFQI010000004">
    <property type="protein sequence ID" value="MCW8085598.1"/>
    <property type="molecule type" value="Genomic_DNA"/>
</dbReference>
<comment type="caution">
    <text evidence="2">The sequence shown here is derived from an EMBL/GenBank/DDBJ whole genome shotgun (WGS) entry which is preliminary data.</text>
</comment>
<evidence type="ECO:0000256" key="1">
    <source>
        <dbReference type="ARBA" id="ARBA00007068"/>
    </source>
</evidence>
<evidence type="ECO:0000313" key="3">
    <source>
        <dbReference type="Proteomes" id="UP001526430"/>
    </source>
</evidence>
<protein>
    <submittedName>
        <fullName evidence="2">P1 family peptidase</fullName>
    </submittedName>
</protein>
<dbReference type="InterPro" id="IPR005321">
    <property type="entry name" value="Peptidase_S58_DmpA"/>
</dbReference>
<comment type="similarity">
    <text evidence="1">Belongs to the peptidase S58 family.</text>
</comment>
<sequence length="333" mass="33188">MNLFAHPEFSGAITDVPGIKVGHFTETRRPTGCTVILCEEGAAAGVDVRGAAPGTRETDLLNPANMVEAVHAVLLSGGSAFGLAAAGGVARWLEERGHGIAVGPIRVPIVPAAVLFDLPVGDHRIRPDEAAGYAACEAASADAPAMGSVGAGTGATVGKLFGMELSMKGGIGTAAVRVGGVTLGAIVAVNAVGDVFDPGTATVLAGTRNPADGRPRSATAAILRGERPPFLEAGTATTIGVLATDAVLTKAQCQRLAGAGHDGLARTIDPVHTLWDGDTIFALATGRGGKAGDMMLLGVVAPRVMAAAVLNAVRAAKGVPPSPPGISELIQAS</sequence>
<dbReference type="PANTHER" id="PTHR36512:SF3">
    <property type="entry name" value="BLR5678 PROTEIN"/>
    <property type="match status" value="1"/>
</dbReference>
<dbReference type="Pfam" id="PF03576">
    <property type="entry name" value="Peptidase_S58"/>
    <property type="match status" value="1"/>
</dbReference>
<dbReference type="Gene3D" id="3.60.70.12">
    <property type="entry name" value="L-amino peptidase D-ALA esterase/amidase"/>
    <property type="match status" value="1"/>
</dbReference>
<gene>
    <name evidence="2" type="ORF">OF850_08175</name>
</gene>
<name>A0ABT3NUM7_9PROT</name>